<comment type="caution">
    <text evidence="1">The sequence shown here is derived from an EMBL/GenBank/DDBJ whole genome shotgun (WGS) entry which is preliminary data.</text>
</comment>
<protein>
    <submittedName>
        <fullName evidence="1">Uncharacterized protein</fullName>
    </submittedName>
</protein>
<proteinExistence type="predicted"/>
<dbReference type="Proteomes" id="UP000253204">
    <property type="component" value="Unassembled WGS sequence"/>
</dbReference>
<keyword evidence="2" id="KW-1185">Reference proteome</keyword>
<accession>A0A368U967</accession>
<sequence>MPGATDHPVELLTDFPVNEVENSLRTFLHRLAFARFGAYPYPSAKLYVFRLPDQGTIHAENATALHTTLRSLHDMPGFIEEINGIDYKDRPLEDMLAEIISAPEATVQKAVSNPDLYKLPHLWAHLPESEALCCLRNLLELMRDASSNRESKHQRIRVEFDADLPWELFVTDEGACVAVRQETDPEIPDTYITMPDSLSWFYQMTESLPARF</sequence>
<reference evidence="1 2" key="1">
    <citation type="submission" date="2018-07" db="EMBL/GenBank/DDBJ databases">
        <title>Halomonas rutogse sp. nov., isolated from Lake TangqianCo on Tibetan Plateau.</title>
        <authorList>
            <person name="Lu H."/>
            <person name="Xing P."/>
            <person name="Wu Q."/>
        </authorList>
    </citation>
    <scope>NUCLEOTIDE SEQUENCE [LARGE SCALE GENOMIC DNA]</scope>
    <source>
        <strain evidence="1 2">TQ8S</strain>
    </source>
</reference>
<dbReference type="RefSeq" id="WP_114485086.1">
    <property type="nucleotide sequence ID" value="NZ_CBCSHM010000007.1"/>
</dbReference>
<evidence type="ECO:0000313" key="2">
    <source>
        <dbReference type="Proteomes" id="UP000253204"/>
    </source>
</evidence>
<name>A0A368U967_9GAMM</name>
<organism evidence="1 2">
    <name type="scientific">Vreelandella rituensis</name>
    <dbReference type="NCBI Taxonomy" id="2282306"/>
    <lineage>
        <taxon>Bacteria</taxon>
        <taxon>Pseudomonadati</taxon>
        <taxon>Pseudomonadota</taxon>
        <taxon>Gammaproteobacteria</taxon>
        <taxon>Oceanospirillales</taxon>
        <taxon>Halomonadaceae</taxon>
        <taxon>Vreelandella</taxon>
    </lineage>
</organism>
<dbReference type="AlphaFoldDB" id="A0A368U967"/>
<gene>
    <name evidence="1" type="ORF">DU506_00975</name>
</gene>
<dbReference type="EMBL" id="QPIJ01000001">
    <property type="protein sequence ID" value="RCV93758.1"/>
    <property type="molecule type" value="Genomic_DNA"/>
</dbReference>
<evidence type="ECO:0000313" key="1">
    <source>
        <dbReference type="EMBL" id="RCV93758.1"/>
    </source>
</evidence>